<evidence type="ECO:0000313" key="1">
    <source>
        <dbReference type="EMBL" id="KYN99439.1"/>
    </source>
</evidence>
<name>A0A151LKQ8_9APIC</name>
<dbReference type="EMBL" id="LVLB01000011">
    <property type="protein sequence ID" value="KYN99439.1"/>
    <property type="molecule type" value="Genomic_DNA"/>
</dbReference>
<dbReference type="GeneID" id="29776433"/>
<dbReference type="VEuPathDB" id="PlasmoDB:PGSY75_1006100"/>
<evidence type="ECO:0000313" key="2">
    <source>
        <dbReference type="Proteomes" id="UP000076004"/>
    </source>
</evidence>
<gene>
    <name evidence="1" type="ORF">PGSY75_1006100</name>
</gene>
<dbReference type="Proteomes" id="UP000076004">
    <property type="component" value="Unassembled WGS sequence"/>
</dbReference>
<dbReference type="RefSeq" id="XP_018641446.1">
    <property type="nucleotide sequence ID" value="XM_018785828.1"/>
</dbReference>
<comment type="caution">
    <text evidence="1">The sequence shown here is derived from an EMBL/GenBank/DDBJ whole genome shotgun (WGS) entry which is preliminary data.</text>
</comment>
<feature type="non-terminal residue" evidence="1">
    <location>
        <position position="13"/>
    </location>
</feature>
<protein>
    <submittedName>
        <fullName evidence="1">Putative CCR4-NOT transcription complex subunit 5</fullName>
    </submittedName>
</protein>
<proteinExistence type="predicted"/>
<accession>A0A151LKQ8</accession>
<sequence>MNNKNNNSHKKEK</sequence>
<reference evidence="1 2" key="1">
    <citation type="journal article" date="2016" name="Nat. Commun.">
        <title>Genomes of cryptic chimpanzee Plasmodium species reveal key evolutionary events leading to human malaria.</title>
        <authorList>
            <person name="Sundararaman S.A."/>
            <person name="Plenderleith L.J."/>
            <person name="Liu W."/>
            <person name="Loy D.E."/>
            <person name="Learn G.H."/>
            <person name="Li Y."/>
            <person name="Shaw K.S."/>
            <person name="Ayouba A."/>
            <person name="Peeters M."/>
            <person name="Speede S."/>
            <person name="Shaw G.M."/>
            <person name="Bushman F.D."/>
            <person name="Brisson D."/>
            <person name="Rayner J.C."/>
            <person name="Sharp P.M."/>
            <person name="Hahn B.H."/>
        </authorList>
    </citation>
    <scope>NUCLEOTIDE SEQUENCE [LARGE SCALE GENOMIC DNA]</scope>
    <source>
        <strain evidence="1 2">SY75</strain>
    </source>
</reference>
<organism evidence="1 2">
    <name type="scientific">Plasmodium gaboni</name>
    <dbReference type="NCBI Taxonomy" id="647221"/>
    <lineage>
        <taxon>Eukaryota</taxon>
        <taxon>Sar</taxon>
        <taxon>Alveolata</taxon>
        <taxon>Apicomplexa</taxon>
        <taxon>Aconoidasida</taxon>
        <taxon>Haemosporida</taxon>
        <taxon>Plasmodiidae</taxon>
        <taxon>Plasmodium</taxon>
        <taxon>Plasmodium (Laverania)</taxon>
    </lineage>
</organism>
<dbReference type="KEGG" id="pgab:PGSY75_1006100"/>